<gene>
    <name evidence="2" type="ORF">BKA59DRAFT_317506</name>
</gene>
<dbReference type="Gene3D" id="3.90.950.20">
    <property type="entry name" value="CinA-like"/>
    <property type="match status" value="1"/>
</dbReference>
<feature type="domain" description="CinA C-terminal" evidence="1">
    <location>
        <begin position="17"/>
        <end position="172"/>
    </location>
</feature>
<reference evidence="2" key="1">
    <citation type="journal article" date="2021" name="Nat. Commun.">
        <title>Genetic determinants of endophytism in the Arabidopsis root mycobiome.</title>
        <authorList>
            <person name="Mesny F."/>
            <person name="Miyauchi S."/>
            <person name="Thiergart T."/>
            <person name="Pickel B."/>
            <person name="Atanasova L."/>
            <person name="Karlsson M."/>
            <person name="Huettel B."/>
            <person name="Barry K.W."/>
            <person name="Haridas S."/>
            <person name="Chen C."/>
            <person name="Bauer D."/>
            <person name="Andreopoulos W."/>
            <person name="Pangilinan J."/>
            <person name="LaButti K."/>
            <person name="Riley R."/>
            <person name="Lipzen A."/>
            <person name="Clum A."/>
            <person name="Drula E."/>
            <person name="Henrissat B."/>
            <person name="Kohler A."/>
            <person name="Grigoriev I.V."/>
            <person name="Martin F.M."/>
            <person name="Hacquard S."/>
        </authorList>
    </citation>
    <scope>NUCLEOTIDE SEQUENCE</scope>
    <source>
        <strain evidence="2">MPI-SDFR-AT-0068</strain>
    </source>
</reference>
<sequence length="180" mass="18584">MASAKYIKRSSESLLDIAGDVVRLLKQAQETIGVAESLTGGGIMAALTSVAGASSVLRGGIVSYHTGIKINVLQVDQDLISRHGVVHDEVARQMAAGARRATALDTPTTWGLSSTGVAGPGPHDGLPAGTVFIGVSAPGQDRAFGPYQFSGGRDDVREATVTEALSQLRDMLAARTNAVE</sequence>
<dbReference type="InterPro" id="IPR008136">
    <property type="entry name" value="CinA_C"/>
</dbReference>
<dbReference type="Proteomes" id="UP000813427">
    <property type="component" value="Unassembled WGS sequence"/>
</dbReference>
<dbReference type="EMBL" id="JAGPXF010000008">
    <property type="protein sequence ID" value="KAH7233419.1"/>
    <property type="molecule type" value="Genomic_DNA"/>
</dbReference>
<dbReference type="OrthoDB" id="2350783at2759"/>
<evidence type="ECO:0000313" key="2">
    <source>
        <dbReference type="EMBL" id="KAH7233419.1"/>
    </source>
</evidence>
<proteinExistence type="predicted"/>
<comment type="caution">
    <text evidence="2">The sequence shown here is derived from an EMBL/GenBank/DDBJ whole genome shotgun (WGS) entry which is preliminary data.</text>
</comment>
<evidence type="ECO:0000313" key="3">
    <source>
        <dbReference type="Proteomes" id="UP000813427"/>
    </source>
</evidence>
<dbReference type="AlphaFoldDB" id="A0A8K0RPM5"/>
<name>A0A8K0RPM5_9HYPO</name>
<keyword evidence="3" id="KW-1185">Reference proteome</keyword>
<dbReference type="InterPro" id="IPR036653">
    <property type="entry name" value="CinA-like_C"/>
</dbReference>
<accession>A0A8K0RPM5</accession>
<evidence type="ECO:0000259" key="1">
    <source>
        <dbReference type="Pfam" id="PF02464"/>
    </source>
</evidence>
<dbReference type="NCBIfam" id="TIGR00199">
    <property type="entry name" value="PncC_domain"/>
    <property type="match status" value="1"/>
</dbReference>
<organism evidence="2 3">
    <name type="scientific">Fusarium tricinctum</name>
    <dbReference type="NCBI Taxonomy" id="61284"/>
    <lineage>
        <taxon>Eukaryota</taxon>
        <taxon>Fungi</taxon>
        <taxon>Dikarya</taxon>
        <taxon>Ascomycota</taxon>
        <taxon>Pezizomycotina</taxon>
        <taxon>Sordariomycetes</taxon>
        <taxon>Hypocreomycetidae</taxon>
        <taxon>Hypocreales</taxon>
        <taxon>Nectriaceae</taxon>
        <taxon>Fusarium</taxon>
        <taxon>Fusarium tricinctum species complex</taxon>
    </lineage>
</organism>
<dbReference type="Pfam" id="PF02464">
    <property type="entry name" value="CinA"/>
    <property type="match status" value="1"/>
</dbReference>
<dbReference type="SUPFAM" id="SSF142433">
    <property type="entry name" value="CinA-like"/>
    <property type="match status" value="1"/>
</dbReference>
<protein>
    <recommendedName>
        <fullName evidence="1">CinA C-terminal domain-containing protein</fullName>
    </recommendedName>
</protein>